<evidence type="ECO:0000256" key="5">
    <source>
        <dbReference type="ARBA" id="ARBA00022729"/>
    </source>
</evidence>
<dbReference type="FunFam" id="3.10.250.10:FF:000009">
    <property type="entry name" value="WC1"/>
    <property type="match status" value="1"/>
</dbReference>
<keyword evidence="4 12" id="KW-0812">Transmembrane</keyword>
<evidence type="ECO:0000256" key="6">
    <source>
        <dbReference type="ARBA" id="ARBA00022737"/>
    </source>
</evidence>
<feature type="disulfide bond" evidence="11">
    <location>
        <begin position="436"/>
        <end position="446"/>
    </location>
</feature>
<feature type="disulfide bond" evidence="11">
    <location>
        <begin position="331"/>
        <end position="341"/>
    </location>
</feature>
<dbReference type="PRINTS" id="PR00258">
    <property type="entry name" value="SPERACTRCPTR"/>
</dbReference>
<feature type="domain" description="SRCR" evidence="13">
    <location>
        <begin position="151"/>
        <end position="251"/>
    </location>
</feature>
<evidence type="ECO:0000256" key="12">
    <source>
        <dbReference type="SAM" id="Phobius"/>
    </source>
</evidence>
<evidence type="ECO:0000256" key="11">
    <source>
        <dbReference type="PROSITE-ProRule" id="PRU00196"/>
    </source>
</evidence>
<feature type="disulfide bond" evidence="11">
    <location>
        <begin position="405"/>
        <end position="466"/>
    </location>
</feature>
<name>A0A3B3Q695_9TELE</name>
<dbReference type="GO" id="GO:0016020">
    <property type="term" value="C:membrane"/>
    <property type="evidence" value="ECO:0007669"/>
    <property type="project" value="UniProtKB-SubCell"/>
</dbReference>
<dbReference type="FunFam" id="3.10.250.10:FF:000016">
    <property type="entry name" value="Scavenger receptor cysteine-rich protein type 12"/>
    <property type="match status" value="1"/>
</dbReference>
<keyword evidence="8 12" id="KW-0472">Membrane</keyword>
<keyword evidence="15" id="KW-1185">Reference proteome</keyword>
<dbReference type="GeneTree" id="ENSGT00940000163299"/>
<evidence type="ECO:0000256" key="9">
    <source>
        <dbReference type="ARBA" id="ARBA00023157"/>
    </source>
</evidence>
<keyword evidence="9 11" id="KW-1015">Disulfide bond</keyword>
<dbReference type="SUPFAM" id="SSF56487">
    <property type="entry name" value="SRCR-like"/>
    <property type="match status" value="4"/>
</dbReference>
<feature type="domain" description="SRCR" evidence="13">
    <location>
        <begin position="263"/>
        <end position="360"/>
    </location>
</feature>
<evidence type="ECO:0000256" key="8">
    <source>
        <dbReference type="ARBA" id="ARBA00023136"/>
    </source>
</evidence>
<proteinExistence type="predicted"/>
<dbReference type="AlphaFoldDB" id="A0A3B3Q695"/>
<evidence type="ECO:0000313" key="14">
    <source>
        <dbReference type="Ensembl" id="ENSPKIP00000000931.1"/>
    </source>
</evidence>
<feature type="transmembrane region" description="Helical" evidence="12">
    <location>
        <begin position="18"/>
        <end position="39"/>
    </location>
</feature>
<organism evidence="14 15">
    <name type="scientific">Paramormyrops kingsleyae</name>
    <dbReference type="NCBI Taxonomy" id="1676925"/>
    <lineage>
        <taxon>Eukaryota</taxon>
        <taxon>Metazoa</taxon>
        <taxon>Chordata</taxon>
        <taxon>Craniata</taxon>
        <taxon>Vertebrata</taxon>
        <taxon>Euteleostomi</taxon>
        <taxon>Actinopterygii</taxon>
        <taxon>Neopterygii</taxon>
        <taxon>Teleostei</taxon>
        <taxon>Osteoglossocephala</taxon>
        <taxon>Osteoglossomorpha</taxon>
        <taxon>Osteoglossiformes</taxon>
        <taxon>Mormyridae</taxon>
        <taxon>Paramormyrops</taxon>
    </lineage>
</organism>
<dbReference type="Pfam" id="PF00530">
    <property type="entry name" value="SRCR"/>
    <property type="match status" value="4"/>
</dbReference>
<keyword evidence="3" id="KW-0964">Secreted</keyword>
<sequence length="484" mass="52425">MLVFVFITCIKEIEPIGIILYIFLYTYYVMLIYACNVVLGSSFYHRDVRLVQGPHQCSGRVEVQQGVTWGTVCDADFDLHDAEVVCQQLDCGIAVEVLGGAAFGKGDSSQVWREEIQCVGNESQFYLCPKSLSKTQNCSHGNDVGLVCSDSRLLGGPDSCSGTVELQYLSEWGTVCDAFWDMRAASVLCRQLQCGSALAVPGQAWFGEGRGHIWADVFECQGNETHLSQCAVSSWSRAACSHGRDAGLLCDGSKPLSALNGTVRLSGESDCEGHLEVYYQLAWSRVLMDSWSFKEASVVCRQLGCGSAVKLYSSSLSGTPGNDVCLTGYQCSGNESHLVNCSDPHRLNCSSSPQAFIVCSSEYIISIRLVGDAGGCAGRLEVLHQGSWGTVCGDSWDLKDAQVVCRQLQCGTALSDPVPTFFGPGTGPIWLDEVDCEGNETSLWDCPSAPWGQNDCLHKEDVGIVCSGVKILHLKKKESKKNLL</sequence>
<keyword evidence="10" id="KW-0325">Glycoprotein</keyword>
<dbReference type="InterPro" id="IPR036772">
    <property type="entry name" value="SRCR-like_dom_sf"/>
</dbReference>
<evidence type="ECO:0000256" key="7">
    <source>
        <dbReference type="ARBA" id="ARBA00022989"/>
    </source>
</evidence>
<comment type="subcellular location">
    <subcellularLocation>
        <location evidence="1">Membrane</location>
        <topology evidence="1">Single-pass membrane protein</topology>
    </subcellularLocation>
    <subcellularLocation>
        <location evidence="2">Secreted</location>
    </subcellularLocation>
</comment>
<keyword evidence="7 12" id="KW-1133">Transmembrane helix</keyword>
<evidence type="ECO:0000256" key="3">
    <source>
        <dbReference type="ARBA" id="ARBA00022525"/>
    </source>
</evidence>
<dbReference type="FunFam" id="3.10.250.10:FF:000002">
    <property type="entry name" value="Scavenger receptor cysteine-rich type 1 protein M130"/>
    <property type="match status" value="2"/>
</dbReference>
<accession>A0A3B3Q695</accession>
<evidence type="ECO:0000313" key="15">
    <source>
        <dbReference type="Proteomes" id="UP000261540"/>
    </source>
</evidence>
<dbReference type="Ensembl" id="ENSPKIT00000024835.1">
    <property type="protein sequence ID" value="ENSPKIP00000000931.1"/>
    <property type="gene ID" value="ENSPKIG00000019340.1"/>
</dbReference>
<evidence type="ECO:0000256" key="1">
    <source>
        <dbReference type="ARBA" id="ARBA00004167"/>
    </source>
</evidence>
<evidence type="ECO:0000256" key="2">
    <source>
        <dbReference type="ARBA" id="ARBA00004613"/>
    </source>
</evidence>
<evidence type="ECO:0000256" key="4">
    <source>
        <dbReference type="ARBA" id="ARBA00022692"/>
    </source>
</evidence>
<protein>
    <recommendedName>
        <fullName evidence="13">SRCR domain-containing protein</fullName>
    </recommendedName>
</protein>
<feature type="disulfide bond" evidence="11">
    <location>
        <begin position="392"/>
        <end position="456"/>
    </location>
</feature>
<reference evidence="14" key="2">
    <citation type="submission" date="2025-09" db="UniProtKB">
        <authorList>
            <consortium name="Ensembl"/>
        </authorList>
    </citation>
    <scope>IDENTIFICATION</scope>
</reference>
<keyword evidence="5" id="KW-0732">Signal</keyword>
<dbReference type="Gene3D" id="3.10.250.10">
    <property type="entry name" value="SRCR-like domain"/>
    <property type="match status" value="4"/>
</dbReference>
<feature type="domain" description="SRCR" evidence="13">
    <location>
        <begin position="367"/>
        <end position="467"/>
    </location>
</feature>
<comment type="caution">
    <text evidence="11">Lacks conserved residue(s) required for the propagation of feature annotation.</text>
</comment>
<feature type="disulfide bond" evidence="11">
    <location>
        <begin position="189"/>
        <end position="250"/>
    </location>
</feature>
<feature type="disulfide bond" evidence="11">
    <location>
        <begin position="176"/>
        <end position="240"/>
    </location>
</feature>
<reference evidence="14" key="1">
    <citation type="submission" date="2025-08" db="UniProtKB">
        <authorList>
            <consortium name="Ensembl"/>
        </authorList>
    </citation>
    <scope>IDENTIFICATION</scope>
</reference>
<dbReference type="PROSITE" id="PS50287">
    <property type="entry name" value="SRCR_2"/>
    <property type="match status" value="4"/>
</dbReference>
<feature type="disulfide bond" evidence="11">
    <location>
        <begin position="118"/>
        <end position="128"/>
    </location>
</feature>
<dbReference type="InterPro" id="IPR001190">
    <property type="entry name" value="SRCR"/>
</dbReference>
<feature type="disulfide bond" evidence="11">
    <location>
        <begin position="220"/>
        <end position="230"/>
    </location>
</feature>
<dbReference type="Proteomes" id="UP000261540">
    <property type="component" value="Unplaced"/>
</dbReference>
<dbReference type="PANTHER" id="PTHR19331:SF22">
    <property type="entry name" value="DELETED IN MALIGNANT BRAIN TUMORS 1 PROTEIN"/>
    <property type="match status" value="1"/>
</dbReference>
<dbReference type="SMART" id="SM00202">
    <property type="entry name" value="SR"/>
    <property type="match status" value="4"/>
</dbReference>
<evidence type="ECO:0000259" key="13">
    <source>
        <dbReference type="PROSITE" id="PS50287"/>
    </source>
</evidence>
<keyword evidence="6" id="KW-0677">Repeat</keyword>
<dbReference type="PANTHER" id="PTHR19331">
    <property type="entry name" value="SCAVENGER RECEPTOR DOMAIN-CONTAINING"/>
    <property type="match status" value="1"/>
</dbReference>
<feature type="domain" description="SRCR" evidence="13">
    <location>
        <begin position="48"/>
        <end position="149"/>
    </location>
</feature>
<evidence type="ECO:0000256" key="10">
    <source>
        <dbReference type="ARBA" id="ARBA00023180"/>
    </source>
</evidence>